<dbReference type="Proteomes" id="UP000555552">
    <property type="component" value="Unassembled WGS sequence"/>
</dbReference>
<feature type="transmembrane region" description="Helical" evidence="6">
    <location>
        <begin position="294"/>
        <end position="315"/>
    </location>
</feature>
<evidence type="ECO:0000256" key="4">
    <source>
        <dbReference type="ARBA" id="ARBA00022989"/>
    </source>
</evidence>
<gene>
    <name evidence="8" type="primary">ccsB</name>
    <name evidence="8" type="ORF">HLB09_08720</name>
</gene>
<evidence type="ECO:0000313" key="9">
    <source>
        <dbReference type="Proteomes" id="UP000555552"/>
    </source>
</evidence>
<dbReference type="NCBIfam" id="TIGR03144">
    <property type="entry name" value="cytochr_II_ccsB"/>
    <property type="match status" value="1"/>
</dbReference>
<feature type="transmembrane region" description="Helical" evidence="6">
    <location>
        <begin position="76"/>
        <end position="97"/>
    </location>
</feature>
<dbReference type="EMBL" id="JABEMA010000105">
    <property type="protein sequence ID" value="NNH23171.1"/>
    <property type="molecule type" value="Genomic_DNA"/>
</dbReference>
<sequence>MGESLAATSNLLVYSSMTVYAVALVAFALDLSGRGRTAVAHAPQEALVGAGARPAGGAAPTGAGAEDPDAGVRRRAAAVGVTTTWLALLLHGAAVVTRGLSAGRVPWGNMYEFTLTGAFVVTAVYCVVLLRRDLRYLGVFVVGPVLLTLGIALSVLYTESAQLVPALQSYWLVIHVSVATVSSALFVIAFSANVLQLVQDRREHALAAGRPARGRFMDRLPGSVELERAAYRLIAVSFPLWSFTLVAGAIWAERAWGRYWGWDPKEVWTFVIWVVYAAYLHARATRGWDGRRAAYLAIAGFACILVNWGVVNIFFPGNHSYAGIG</sequence>
<name>A0A849BKM7_9ACTN</name>
<dbReference type="GO" id="GO:0005886">
    <property type="term" value="C:plasma membrane"/>
    <property type="evidence" value="ECO:0007669"/>
    <property type="project" value="TreeGrafter"/>
</dbReference>
<comment type="subcellular location">
    <subcellularLocation>
        <location evidence="1">Membrane</location>
        <topology evidence="1">Multi-pass membrane protein</topology>
    </subcellularLocation>
</comment>
<keyword evidence="3" id="KW-0201">Cytochrome c-type biogenesis</keyword>
<dbReference type="InterPro" id="IPR017562">
    <property type="entry name" value="Cyt_c_biogenesis_CcsA"/>
</dbReference>
<organism evidence="8 9">
    <name type="scientific">Pseudokineococcus marinus</name>
    <dbReference type="NCBI Taxonomy" id="351215"/>
    <lineage>
        <taxon>Bacteria</taxon>
        <taxon>Bacillati</taxon>
        <taxon>Actinomycetota</taxon>
        <taxon>Actinomycetes</taxon>
        <taxon>Kineosporiales</taxon>
        <taxon>Kineosporiaceae</taxon>
        <taxon>Pseudokineococcus</taxon>
    </lineage>
</organism>
<feature type="transmembrane region" description="Helical" evidence="6">
    <location>
        <begin position="109"/>
        <end position="130"/>
    </location>
</feature>
<feature type="transmembrane region" description="Helical" evidence="6">
    <location>
        <begin position="267"/>
        <end position="282"/>
    </location>
</feature>
<dbReference type="GO" id="GO:0020037">
    <property type="term" value="F:heme binding"/>
    <property type="evidence" value="ECO:0007669"/>
    <property type="project" value="InterPro"/>
</dbReference>
<feature type="transmembrane region" description="Helical" evidence="6">
    <location>
        <begin position="137"/>
        <end position="158"/>
    </location>
</feature>
<feature type="domain" description="Cytochrome c assembly protein" evidence="7">
    <location>
        <begin position="107"/>
        <end position="313"/>
    </location>
</feature>
<evidence type="ECO:0000256" key="1">
    <source>
        <dbReference type="ARBA" id="ARBA00004141"/>
    </source>
</evidence>
<dbReference type="AlphaFoldDB" id="A0A849BKM7"/>
<evidence type="ECO:0000259" key="7">
    <source>
        <dbReference type="Pfam" id="PF01578"/>
    </source>
</evidence>
<reference evidence="8 9" key="1">
    <citation type="submission" date="2020-05" db="EMBL/GenBank/DDBJ databases">
        <title>MicrobeNet Type strains.</title>
        <authorList>
            <person name="Nicholson A.C."/>
        </authorList>
    </citation>
    <scope>NUCLEOTIDE SEQUENCE [LARGE SCALE GENOMIC DNA]</scope>
    <source>
        <strain evidence="8 9">JCM 14547</strain>
    </source>
</reference>
<protein>
    <submittedName>
        <fullName evidence="8">C-type cytochrome biogenesis protein CcsB</fullName>
    </submittedName>
</protein>
<keyword evidence="9" id="KW-1185">Reference proteome</keyword>
<comment type="caution">
    <text evidence="8">The sequence shown here is derived from an EMBL/GenBank/DDBJ whole genome shotgun (WGS) entry which is preliminary data.</text>
</comment>
<evidence type="ECO:0000256" key="6">
    <source>
        <dbReference type="SAM" id="Phobius"/>
    </source>
</evidence>
<evidence type="ECO:0000313" key="8">
    <source>
        <dbReference type="EMBL" id="NNH23171.1"/>
    </source>
</evidence>
<keyword evidence="2 6" id="KW-0812">Transmembrane</keyword>
<dbReference type="Pfam" id="PF01578">
    <property type="entry name" value="Cytochrom_C_asm"/>
    <property type="match status" value="1"/>
</dbReference>
<evidence type="ECO:0000256" key="2">
    <source>
        <dbReference type="ARBA" id="ARBA00022692"/>
    </source>
</evidence>
<dbReference type="PANTHER" id="PTHR30071:SF1">
    <property type="entry name" value="CYTOCHROME B_B6 PROTEIN-RELATED"/>
    <property type="match status" value="1"/>
</dbReference>
<dbReference type="GO" id="GO:0017004">
    <property type="term" value="P:cytochrome complex assembly"/>
    <property type="evidence" value="ECO:0007669"/>
    <property type="project" value="UniProtKB-KW"/>
</dbReference>
<dbReference type="RefSeq" id="WP_171202999.1">
    <property type="nucleotide sequence ID" value="NZ_BAAANP010000050.1"/>
</dbReference>
<evidence type="ECO:0000256" key="3">
    <source>
        <dbReference type="ARBA" id="ARBA00022748"/>
    </source>
</evidence>
<proteinExistence type="predicted"/>
<evidence type="ECO:0000256" key="5">
    <source>
        <dbReference type="ARBA" id="ARBA00023136"/>
    </source>
</evidence>
<dbReference type="PANTHER" id="PTHR30071">
    <property type="entry name" value="HEME EXPORTER PROTEIN C"/>
    <property type="match status" value="1"/>
</dbReference>
<accession>A0A849BKM7</accession>
<feature type="transmembrane region" description="Helical" evidence="6">
    <location>
        <begin position="229"/>
        <end position="252"/>
    </location>
</feature>
<feature type="transmembrane region" description="Helical" evidence="6">
    <location>
        <begin position="170"/>
        <end position="195"/>
    </location>
</feature>
<feature type="transmembrane region" description="Helical" evidence="6">
    <location>
        <begin position="12"/>
        <end position="31"/>
    </location>
</feature>
<keyword evidence="4 6" id="KW-1133">Transmembrane helix</keyword>
<keyword evidence="5 6" id="KW-0472">Membrane</keyword>
<dbReference type="InterPro" id="IPR002541">
    <property type="entry name" value="Cyt_c_assembly"/>
</dbReference>
<dbReference type="InterPro" id="IPR045062">
    <property type="entry name" value="Cyt_c_biogenesis_CcsA/CcmC"/>
</dbReference>